<dbReference type="InterPro" id="IPR045336">
    <property type="entry name" value="MmgE_PrpD_N"/>
</dbReference>
<name>A0A4R4DZH2_9PROT</name>
<comment type="similarity">
    <text evidence="1">Belongs to the PrpD family.</text>
</comment>
<dbReference type="Pfam" id="PF19305">
    <property type="entry name" value="MmgE_PrpD_C"/>
    <property type="match status" value="1"/>
</dbReference>
<dbReference type="Gene3D" id="1.10.4100.10">
    <property type="entry name" value="2-methylcitrate dehydratase PrpD"/>
    <property type="match status" value="1"/>
</dbReference>
<evidence type="ECO:0000259" key="2">
    <source>
        <dbReference type="Pfam" id="PF03972"/>
    </source>
</evidence>
<dbReference type="OrthoDB" id="5415580at2"/>
<protein>
    <submittedName>
        <fullName evidence="4">MmgE/PrpD family protein</fullName>
    </submittedName>
</protein>
<accession>A0A4R4DZH2</accession>
<evidence type="ECO:0000256" key="1">
    <source>
        <dbReference type="ARBA" id="ARBA00006174"/>
    </source>
</evidence>
<evidence type="ECO:0000313" key="5">
    <source>
        <dbReference type="Proteomes" id="UP000295023"/>
    </source>
</evidence>
<organism evidence="4 5">
    <name type="scientific">Roseicella aquatilis</name>
    <dbReference type="NCBI Taxonomy" id="2527868"/>
    <lineage>
        <taxon>Bacteria</taxon>
        <taxon>Pseudomonadati</taxon>
        <taxon>Pseudomonadota</taxon>
        <taxon>Alphaproteobacteria</taxon>
        <taxon>Acetobacterales</taxon>
        <taxon>Roseomonadaceae</taxon>
        <taxon>Roseicella</taxon>
    </lineage>
</organism>
<dbReference type="AlphaFoldDB" id="A0A4R4DZH2"/>
<evidence type="ECO:0000259" key="3">
    <source>
        <dbReference type="Pfam" id="PF19305"/>
    </source>
</evidence>
<dbReference type="Pfam" id="PF03972">
    <property type="entry name" value="MmgE_PrpD_N"/>
    <property type="match status" value="1"/>
</dbReference>
<proteinExistence type="inferred from homology"/>
<dbReference type="InterPro" id="IPR045337">
    <property type="entry name" value="MmgE_PrpD_C"/>
</dbReference>
<dbReference type="InterPro" id="IPR042188">
    <property type="entry name" value="MmgE/PrpD_sf_2"/>
</dbReference>
<dbReference type="SUPFAM" id="SSF103378">
    <property type="entry name" value="2-methylcitrate dehydratase PrpD"/>
    <property type="match status" value="1"/>
</dbReference>
<comment type="caution">
    <text evidence="4">The sequence shown here is derived from an EMBL/GenBank/DDBJ whole genome shotgun (WGS) entry which is preliminary data.</text>
</comment>
<feature type="domain" description="MmgE/PrpD N-terminal" evidence="2">
    <location>
        <begin position="7"/>
        <end position="249"/>
    </location>
</feature>
<dbReference type="InterPro" id="IPR005656">
    <property type="entry name" value="MmgE_PrpD"/>
</dbReference>
<dbReference type="RefSeq" id="WP_132283764.1">
    <property type="nucleotide sequence ID" value="NZ_SKBM01000001.1"/>
</dbReference>
<dbReference type="PANTHER" id="PTHR16943">
    <property type="entry name" value="2-METHYLCITRATE DEHYDRATASE-RELATED"/>
    <property type="match status" value="1"/>
</dbReference>
<dbReference type="PANTHER" id="PTHR16943:SF8">
    <property type="entry name" value="2-METHYLCITRATE DEHYDRATASE"/>
    <property type="match status" value="1"/>
</dbReference>
<keyword evidence="5" id="KW-1185">Reference proteome</keyword>
<dbReference type="Proteomes" id="UP000295023">
    <property type="component" value="Unassembled WGS sequence"/>
</dbReference>
<dbReference type="EMBL" id="SKBM01000001">
    <property type="protein sequence ID" value="TCZ66793.1"/>
    <property type="molecule type" value="Genomic_DNA"/>
</dbReference>
<dbReference type="Gene3D" id="3.30.1330.120">
    <property type="entry name" value="2-methylcitrate dehydratase PrpD"/>
    <property type="match status" value="1"/>
</dbReference>
<feature type="domain" description="MmgE/PrpD C-terminal" evidence="3">
    <location>
        <begin position="271"/>
        <end position="439"/>
    </location>
</feature>
<dbReference type="InterPro" id="IPR036148">
    <property type="entry name" value="MmgE/PrpD_sf"/>
</dbReference>
<dbReference type="InterPro" id="IPR042183">
    <property type="entry name" value="MmgE/PrpD_sf_1"/>
</dbReference>
<sequence length="466" mass="48374">MAAVTAELAAYCAGLDFATLPPEVQERTRFLVLDLVGNIVRGRHDAESTPALLAAARALGLAAGGSAVLGDSARYTPAGAALLNGALAHSLDFDDTHAAGTLHPGAPVIPAALAAAEMVGANGRTVLSAIVAGYEVTCRLALALPGGDHYDRGYHPTATCGAFGAAAAAARVFGLDAKGMQDAFGIALSQAAGSLQFLANGAWTKRFQVGWSAMNGLAAATLAREGFRGAAEAFEGRAGFLRAYAPNPVPERALQGLGTEFELMQTAVKPYPSCRYGHACVDAAIALRAELGLKPEEIEGATMGLPNKGMLLVGAPLAYKQNPQNVVDGQFSGPFVVGCGLAYGHMGWDSYAHLQDPVIRALLPKIDCVEDPEIQALFPTYMAGKLTLRARGQTFTRLVKVAKGEPGNFLTEAELRAKFHGLADAVLGRERATQLADAVIGLERAADVNGLMRLGAPMMAARLAGE</sequence>
<reference evidence="4 5" key="1">
    <citation type="submission" date="2019-03" db="EMBL/GenBank/DDBJ databases">
        <title>Paracraurococcus aquatilis NE82 genome sequence.</title>
        <authorList>
            <person name="Zhao Y."/>
            <person name="Du Z."/>
        </authorList>
    </citation>
    <scope>NUCLEOTIDE SEQUENCE [LARGE SCALE GENOMIC DNA]</scope>
    <source>
        <strain evidence="4 5">NE82</strain>
    </source>
</reference>
<gene>
    <name evidence="4" type="ORF">EXY23_01415</name>
</gene>
<evidence type="ECO:0000313" key="4">
    <source>
        <dbReference type="EMBL" id="TCZ66793.1"/>
    </source>
</evidence>
<dbReference type="GO" id="GO:0016829">
    <property type="term" value="F:lyase activity"/>
    <property type="evidence" value="ECO:0007669"/>
    <property type="project" value="InterPro"/>
</dbReference>